<accession>A0AC34F7I3</accession>
<sequence length="541" mass="61429">MSNQSDVNGRFLYDKDKNVIPKDTRSPRTYLPPIKFSMEEITGLVKEKDVTAEKALQILTIIQGLHPVLAASFFLAAVEYESEQYKIEIEQLFTNLLKANIIFDIKPGPGDMHYLLSYFYAEEEEKRQKRQTEEKNADNTLQQIATNTGFGAIFQQQSLNSLEAIRHELKSKQHWVKFSIGENKKLRRDLMEYKELLQNKCDVLIHIPHVHDQSNDVYIRGLVKNVETAYNMLGDLVGYLTNPPENFSIPGGLPEARGNNGENVEVEVEPEIEVVEIINVGIQPVPLGTEAEIIHEDNKIVQEVCSRIVGLHLNVCDVEVVHRDSAIQTQKDDNIIARESIEASYQINDGEIICNIEDEDTKTSTEAETNVYKCAKDVAGNIIDTEAGSFEAMKNNTKQLTAVQADSPLITTYPPQFFDLNQARKPKINPKEMSIIEFQKLMNNEKVPHSTFTFITTLEFDRVHFQKVLDQFNLFVYPKDLSDPLLIHASCIFEPTKQDVGVQIFSSGMRDRKIIVKVASASLVGCDQIVKTFYTDILREL</sequence>
<reference evidence="2" key="1">
    <citation type="submission" date="2022-11" db="UniProtKB">
        <authorList>
            <consortium name="WormBaseParasite"/>
        </authorList>
    </citation>
    <scope>IDENTIFICATION</scope>
</reference>
<evidence type="ECO:0000313" key="2">
    <source>
        <dbReference type="WBParaSite" id="ES5_v2.g13206.t1"/>
    </source>
</evidence>
<protein>
    <submittedName>
        <fullName evidence="2">Uncharacterized protein</fullName>
    </submittedName>
</protein>
<organism evidence="1 2">
    <name type="scientific">Panagrolaimus sp. ES5</name>
    <dbReference type="NCBI Taxonomy" id="591445"/>
    <lineage>
        <taxon>Eukaryota</taxon>
        <taxon>Metazoa</taxon>
        <taxon>Ecdysozoa</taxon>
        <taxon>Nematoda</taxon>
        <taxon>Chromadorea</taxon>
        <taxon>Rhabditida</taxon>
        <taxon>Tylenchina</taxon>
        <taxon>Panagrolaimomorpha</taxon>
        <taxon>Panagrolaimoidea</taxon>
        <taxon>Panagrolaimidae</taxon>
        <taxon>Panagrolaimus</taxon>
    </lineage>
</organism>
<proteinExistence type="predicted"/>
<dbReference type="Proteomes" id="UP000887579">
    <property type="component" value="Unplaced"/>
</dbReference>
<dbReference type="WBParaSite" id="ES5_v2.g13206.t1">
    <property type="protein sequence ID" value="ES5_v2.g13206.t1"/>
    <property type="gene ID" value="ES5_v2.g13206"/>
</dbReference>
<evidence type="ECO:0000313" key="1">
    <source>
        <dbReference type="Proteomes" id="UP000887579"/>
    </source>
</evidence>
<name>A0AC34F7I3_9BILA</name>